<reference evidence="10 11" key="1">
    <citation type="submission" date="2025-04" db="UniProtKB">
        <authorList>
            <consortium name="RefSeq"/>
        </authorList>
    </citation>
    <scope>IDENTIFICATION</scope>
    <source>
        <tissue evidence="10 11">Whole larval tissue</tissue>
    </source>
</reference>
<protein>
    <submittedName>
        <fullName evidence="10 11">Uncharacterized protein LOC118262933</fullName>
    </submittedName>
</protein>
<dbReference type="GO" id="GO:0008270">
    <property type="term" value="F:zinc ion binding"/>
    <property type="evidence" value="ECO:0007669"/>
    <property type="project" value="UniProtKB-KW"/>
</dbReference>
<dbReference type="PANTHER" id="PTHR24376:SF216">
    <property type="entry name" value="ZINC FINGER PROTEIN 420-LIKE"/>
    <property type="match status" value="1"/>
</dbReference>
<dbReference type="OrthoDB" id="7285826at2759"/>
<dbReference type="RefSeq" id="XP_035430518.2">
    <property type="nucleotide sequence ID" value="XM_035574625.2"/>
</dbReference>
<dbReference type="GO" id="GO:0005634">
    <property type="term" value="C:nucleus"/>
    <property type="evidence" value="ECO:0007669"/>
    <property type="project" value="UniProtKB-SubCell"/>
</dbReference>
<keyword evidence="5" id="KW-0862">Zinc</keyword>
<evidence type="ECO:0000256" key="1">
    <source>
        <dbReference type="ARBA" id="ARBA00004123"/>
    </source>
</evidence>
<gene>
    <name evidence="10 11" type="primary">LOC118262933</name>
</gene>
<keyword evidence="6" id="KW-0539">Nucleus</keyword>
<evidence type="ECO:0000256" key="2">
    <source>
        <dbReference type="ARBA" id="ARBA00022723"/>
    </source>
</evidence>
<evidence type="ECO:0000313" key="9">
    <source>
        <dbReference type="Proteomes" id="UP000829999"/>
    </source>
</evidence>
<keyword evidence="3" id="KW-0677">Repeat</keyword>
<evidence type="ECO:0000256" key="4">
    <source>
        <dbReference type="ARBA" id="ARBA00022771"/>
    </source>
</evidence>
<dbReference type="PANTHER" id="PTHR24376">
    <property type="entry name" value="ZINC FINGER PROTEIN"/>
    <property type="match status" value="1"/>
</dbReference>
<dbReference type="PROSITE" id="PS00028">
    <property type="entry name" value="ZINC_FINGER_C2H2_1"/>
    <property type="match status" value="2"/>
</dbReference>
<feature type="region of interest" description="Disordered" evidence="7">
    <location>
        <begin position="118"/>
        <end position="142"/>
    </location>
</feature>
<evidence type="ECO:0000256" key="5">
    <source>
        <dbReference type="ARBA" id="ARBA00022833"/>
    </source>
</evidence>
<evidence type="ECO:0000256" key="6">
    <source>
        <dbReference type="ARBA" id="ARBA00023242"/>
    </source>
</evidence>
<dbReference type="InterPro" id="IPR013087">
    <property type="entry name" value="Znf_C2H2_type"/>
</dbReference>
<feature type="domain" description="C2H2-type" evidence="8">
    <location>
        <begin position="194"/>
        <end position="215"/>
    </location>
</feature>
<keyword evidence="9" id="KW-1185">Reference proteome</keyword>
<name>A0A9R0CVC9_SPOFR</name>
<dbReference type="RefSeq" id="XP_035430517.2">
    <property type="nucleotide sequence ID" value="XM_035574624.2"/>
</dbReference>
<feature type="compositionally biased region" description="Low complexity" evidence="7">
    <location>
        <begin position="333"/>
        <end position="342"/>
    </location>
</feature>
<keyword evidence="2" id="KW-0479">Metal-binding</keyword>
<dbReference type="SMART" id="SM00355">
    <property type="entry name" value="ZnF_C2H2"/>
    <property type="match status" value="11"/>
</dbReference>
<sequence length="787" mass="90615">MSDEIDIEEHDIMNNPSIKSIFPDLSVVKKEINEFYQSGNNVCGDTQLEKTVIKKELDTSYSNNSNVPVVGTTSESVGTQQEKVVIKKELDDAHSTNNNKLDIATTPQEKVVIKKELDATHSTSNNEPDITNNSQDSNSTESDTAVKYINENIIVLGSKPSMKCDNTNNKIIDKEAKLQLKRIDNFLESCKRYCDKCLIVFPKKNLFNLHKINIHKYKKQDQSLRTPRQHLNTTATPAVTKDNPNKIIVGQHPQEDSAELSCFHCKQLFPNKSCLIEHLYKVLEPNDNELTTNNSSTASTTNDETNDEEYSDEAVNNLKKSPTKQPKRVQVQNKNNHTTNKNNKSRLPERILRKRKLISKNNTDEHVLKKKVDTDEHVPKKKRVTDDSSAEKKEEFLLYKCFICSKYNITYKHYARHVITDHNIQPPSNVKRVPFDSNCTFCSSKLANMHYYNIHLYRSHKQQQKGVNFRPEGKKNIVKKKSYQFALKSVLFKCMKCELCFLSSNAATNHSKHNLNNTKKCSKCQRLFNSEYMELHKNQHSQTKKFTVHTLPESASNSVLYKCSECTVHYSEEMFLKHNSKCHSETPNSSHCKICDILINSDDMQAHNLYHKKHKMLSSDFVIIESDIMENKDTKLEKPTQKLKILFCKTCDCFMVKNSVVHCEGKCSHISKTICKDCGLVMTIKAHLIHRETHKKKFVNLFDYTFIDLKSKKQIIPPIPVYPKCNTCGVHFLRKNAVRSHTCEEQHYITCSICSIKLTEHAYKLHIPFHSYSKPNTIRNLEDAVSL</sequence>
<organism evidence="9 10">
    <name type="scientific">Spodoptera frugiperda</name>
    <name type="common">Fall armyworm</name>
    <dbReference type="NCBI Taxonomy" id="7108"/>
    <lineage>
        <taxon>Eukaryota</taxon>
        <taxon>Metazoa</taxon>
        <taxon>Ecdysozoa</taxon>
        <taxon>Arthropoda</taxon>
        <taxon>Hexapoda</taxon>
        <taxon>Insecta</taxon>
        <taxon>Pterygota</taxon>
        <taxon>Neoptera</taxon>
        <taxon>Endopterygota</taxon>
        <taxon>Lepidoptera</taxon>
        <taxon>Glossata</taxon>
        <taxon>Ditrysia</taxon>
        <taxon>Noctuoidea</taxon>
        <taxon>Noctuidae</taxon>
        <taxon>Amphipyrinae</taxon>
        <taxon>Spodoptera</taxon>
    </lineage>
</organism>
<feature type="compositionally biased region" description="Low complexity" evidence="7">
    <location>
        <begin position="291"/>
        <end position="303"/>
    </location>
</feature>
<evidence type="ECO:0000259" key="8">
    <source>
        <dbReference type="PROSITE" id="PS00028"/>
    </source>
</evidence>
<dbReference type="GO" id="GO:0000978">
    <property type="term" value="F:RNA polymerase II cis-regulatory region sequence-specific DNA binding"/>
    <property type="evidence" value="ECO:0007669"/>
    <property type="project" value="TreeGrafter"/>
</dbReference>
<dbReference type="GeneID" id="118262933"/>
<dbReference type="Proteomes" id="UP000829999">
    <property type="component" value="Chromosome 12"/>
</dbReference>
<comment type="subcellular location">
    <subcellularLocation>
        <location evidence="1">Nucleus</location>
    </subcellularLocation>
</comment>
<feature type="region of interest" description="Disordered" evidence="7">
    <location>
        <begin position="287"/>
        <end position="351"/>
    </location>
</feature>
<evidence type="ECO:0000256" key="7">
    <source>
        <dbReference type="SAM" id="MobiDB-lite"/>
    </source>
</evidence>
<evidence type="ECO:0000313" key="10">
    <source>
        <dbReference type="RefSeq" id="XP_035430517.2"/>
    </source>
</evidence>
<proteinExistence type="predicted"/>
<dbReference type="GO" id="GO:0001228">
    <property type="term" value="F:DNA-binding transcription activator activity, RNA polymerase II-specific"/>
    <property type="evidence" value="ECO:0007669"/>
    <property type="project" value="TreeGrafter"/>
</dbReference>
<feature type="compositionally biased region" description="Polar residues" evidence="7">
    <location>
        <begin position="120"/>
        <end position="142"/>
    </location>
</feature>
<feature type="domain" description="C2H2-type" evidence="8">
    <location>
        <begin position="725"/>
        <end position="747"/>
    </location>
</feature>
<keyword evidence="4" id="KW-0863">Zinc-finger</keyword>
<accession>A0A9R0CVC9</accession>
<evidence type="ECO:0000256" key="3">
    <source>
        <dbReference type="ARBA" id="ARBA00022737"/>
    </source>
</evidence>
<dbReference type="AlphaFoldDB" id="A0A9R0CVC9"/>
<evidence type="ECO:0000313" key="11">
    <source>
        <dbReference type="RefSeq" id="XP_035430518.2"/>
    </source>
</evidence>